<keyword evidence="8" id="KW-1185">Reference proteome</keyword>
<dbReference type="Pfam" id="PF00884">
    <property type="entry name" value="Sulfatase"/>
    <property type="match status" value="1"/>
</dbReference>
<dbReference type="Gene3D" id="3.40.720.10">
    <property type="entry name" value="Alkaline Phosphatase, subunit A"/>
    <property type="match status" value="1"/>
</dbReference>
<dbReference type="InterPro" id="IPR050738">
    <property type="entry name" value="Sulfatase"/>
</dbReference>
<feature type="domain" description="Sulfatase N-terminal" evidence="6">
    <location>
        <begin position="41"/>
        <end position="391"/>
    </location>
</feature>
<dbReference type="InterPro" id="IPR017850">
    <property type="entry name" value="Alkaline_phosphatase_core_sf"/>
</dbReference>
<evidence type="ECO:0000256" key="2">
    <source>
        <dbReference type="ARBA" id="ARBA00022723"/>
    </source>
</evidence>
<dbReference type="InterPro" id="IPR000917">
    <property type="entry name" value="Sulfatase_N"/>
</dbReference>
<dbReference type="InterPro" id="IPR024607">
    <property type="entry name" value="Sulfatase_CS"/>
</dbReference>
<feature type="signal peptide" evidence="5">
    <location>
        <begin position="1"/>
        <end position="29"/>
    </location>
</feature>
<dbReference type="OrthoDB" id="9783154at2"/>
<dbReference type="EMBL" id="CP017641">
    <property type="protein sequence ID" value="APZ94336.1"/>
    <property type="molecule type" value="Genomic_DNA"/>
</dbReference>
<dbReference type="Proteomes" id="UP000187735">
    <property type="component" value="Chromosome"/>
</dbReference>
<dbReference type="GO" id="GO:0046872">
    <property type="term" value="F:metal ion binding"/>
    <property type="evidence" value="ECO:0007669"/>
    <property type="project" value="UniProtKB-KW"/>
</dbReference>
<reference evidence="7 8" key="1">
    <citation type="journal article" date="2016" name="Front. Microbiol.">
        <title>Fuerstia marisgermanicae gen. nov., sp. nov., an Unusual Member of the Phylum Planctomycetes from the German Wadden Sea.</title>
        <authorList>
            <person name="Kohn T."/>
            <person name="Heuer A."/>
            <person name="Jogler M."/>
            <person name="Vollmers J."/>
            <person name="Boedeker C."/>
            <person name="Bunk B."/>
            <person name="Rast P."/>
            <person name="Borchert D."/>
            <person name="Glockner I."/>
            <person name="Freese H.M."/>
            <person name="Klenk H.P."/>
            <person name="Overmann J."/>
            <person name="Kaster A.K."/>
            <person name="Rohde M."/>
            <person name="Wiegand S."/>
            <person name="Jogler C."/>
        </authorList>
    </citation>
    <scope>NUCLEOTIDE SEQUENCE [LARGE SCALE GENOMIC DNA]</scope>
    <source>
        <strain evidence="7 8">NH11</strain>
    </source>
</reference>
<organism evidence="7 8">
    <name type="scientific">Fuerstiella marisgermanici</name>
    <dbReference type="NCBI Taxonomy" id="1891926"/>
    <lineage>
        <taxon>Bacteria</taxon>
        <taxon>Pseudomonadati</taxon>
        <taxon>Planctomycetota</taxon>
        <taxon>Planctomycetia</taxon>
        <taxon>Planctomycetales</taxon>
        <taxon>Planctomycetaceae</taxon>
        <taxon>Fuerstiella</taxon>
    </lineage>
</organism>
<protein>
    <submittedName>
        <fullName evidence="7">Arylsulfatase</fullName>
        <ecNumber evidence="7">3.1.6.1</ecNumber>
    </submittedName>
</protein>
<sequence length="493" mass="54750" precursor="true">MKAVCMPSAAYLLSISLLVFVDLSTIASASDDATVKKSRQPNIVILLADDLGYGETGCQGNPQIPTPHIDSIANDGVRFTNGYVTAAFCSASRAGLLTGRYQTRFGYEFNPIGAKNEDPDAGLPLKQKTFANVLHDVGYTTALIGKWHLGGTAKYHPLRRGFDEFFGFLHEGHYFVPPPFDGVTTMLRRRSLPGHAQGRYRSPDGKLVYTTHMGHDEPAYDADNPIYRGGQPVHESAYLTDAFTREAVDFIDRNADRPFLLYLAYNAVHSPLQGADRYMDSFAHVDDVHRRIFASMLANMDDSIGAVLTRIRDENLTNDTLVFFLSDNGGPTRELTSSNLPLRGEKGSMFEGGLRIPFCVRWPGQIPPNTVYDHPVVSLDLFATAVAAAGIDLATIKNLDGVNLVPFLNGKRKSAPHETLFWRTGNKAALRHQQWKLLRNPRRGGSLAWELYDLSNDVSESQNLADQNTAKREELVRRWEAMNSEMVDPTWTP</sequence>
<dbReference type="SUPFAM" id="SSF53649">
    <property type="entry name" value="Alkaline phosphatase-like"/>
    <property type="match status" value="1"/>
</dbReference>
<dbReference type="KEGG" id="fmr:Fuma_03964"/>
<dbReference type="STRING" id="1891926.Fuma_03964"/>
<evidence type="ECO:0000313" key="8">
    <source>
        <dbReference type="Proteomes" id="UP000187735"/>
    </source>
</evidence>
<dbReference type="PANTHER" id="PTHR42693">
    <property type="entry name" value="ARYLSULFATASE FAMILY MEMBER"/>
    <property type="match status" value="1"/>
</dbReference>
<evidence type="ECO:0000256" key="1">
    <source>
        <dbReference type="ARBA" id="ARBA00008779"/>
    </source>
</evidence>
<feature type="chain" id="PRO_5010195216" evidence="5">
    <location>
        <begin position="30"/>
        <end position="493"/>
    </location>
</feature>
<comment type="similarity">
    <text evidence="1">Belongs to the sulfatase family.</text>
</comment>
<evidence type="ECO:0000256" key="5">
    <source>
        <dbReference type="SAM" id="SignalP"/>
    </source>
</evidence>
<dbReference type="GO" id="GO:0004065">
    <property type="term" value="F:arylsulfatase activity"/>
    <property type="evidence" value="ECO:0007669"/>
    <property type="project" value="UniProtKB-EC"/>
</dbReference>
<dbReference type="AlphaFoldDB" id="A0A1P8WJV8"/>
<keyword evidence="4" id="KW-0106">Calcium</keyword>
<proteinExistence type="inferred from homology"/>
<evidence type="ECO:0000259" key="6">
    <source>
        <dbReference type="Pfam" id="PF00884"/>
    </source>
</evidence>
<evidence type="ECO:0000256" key="4">
    <source>
        <dbReference type="ARBA" id="ARBA00022837"/>
    </source>
</evidence>
<evidence type="ECO:0000256" key="3">
    <source>
        <dbReference type="ARBA" id="ARBA00022801"/>
    </source>
</evidence>
<dbReference type="EC" id="3.1.6.1" evidence="7"/>
<keyword evidence="5" id="KW-0732">Signal</keyword>
<keyword evidence="2" id="KW-0479">Metal-binding</keyword>
<gene>
    <name evidence="7" type="primary">atsA_26</name>
    <name evidence="7" type="ORF">Fuma_03964</name>
</gene>
<accession>A0A1P8WJV8</accession>
<dbReference type="Gene3D" id="3.30.1120.10">
    <property type="match status" value="1"/>
</dbReference>
<name>A0A1P8WJV8_9PLAN</name>
<dbReference type="PROSITE" id="PS00149">
    <property type="entry name" value="SULFATASE_2"/>
    <property type="match status" value="1"/>
</dbReference>
<dbReference type="PANTHER" id="PTHR42693:SF53">
    <property type="entry name" value="ENDO-4-O-SULFATASE"/>
    <property type="match status" value="1"/>
</dbReference>
<evidence type="ECO:0000313" key="7">
    <source>
        <dbReference type="EMBL" id="APZ94336.1"/>
    </source>
</evidence>
<keyword evidence="3 7" id="KW-0378">Hydrolase</keyword>